<reference evidence="1 2" key="1">
    <citation type="submission" date="2021-06" db="EMBL/GenBank/DDBJ databases">
        <title>Caerostris extrusa draft genome.</title>
        <authorList>
            <person name="Kono N."/>
            <person name="Arakawa K."/>
        </authorList>
    </citation>
    <scope>NUCLEOTIDE SEQUENCE [LARGE SCALE GENOMIC DNA]</scope>
</reference>
<comment type="caution">
    <text evidence="1">The sequence shown here is derived from an EMBL/GenBank/DDBJ whole genome shotgun (WGS) entry which is preliminary data.</text>
</comment>
<evidence type="ECO:0000313" key="2">
    <source>
        <dbReference type="Proteomes" id="UP001054945"/>
    </source>
</evidence>
<proteinExistence type="predicted"/>
<dbReference type="AlphaFoldDB" id="A0AAV4Y4P6"/>
<dbReference type="Proteomes" id="UP001054945">
    <property type="component" value="Unassembled WGS sequence"/>
</dbReference>
<dbReference type="EMBL" id="BPLR01018633">
    <property type="protein sequence ID" value="GIZ01132.1"/>
    <property type="molecule type" value="Genomic_DNA"/>
</dbReference>
<sequence>DMSETIADRVAALESQSDNSPCEFFQIALQLGQSCENRVAIFTSNAVPRSV</sequence>
<feature type="non-terminal residue" evidence="1">
    <location>
        <position position="1"/>
    </location>
</feature>
<protein>
    <submittedName>
        <fullName evidence="1">Uncharacterized protein</fullName>
    </submittedName>
</protein>
<evidence type="ECO:0000313" key="1">
    <source>
        <dbReference type="EMBL" id="GIZ01132.1"/>
    </source>
</evidence>
<accession>A0AAV4Y4P6</accession>
<gene>
    <name evidence="1" type="ORF">CEXT_210261</name>
</gene>
<keyword evidence="2" id="KW-1185">Reference proteome</keyword>
<organism evidence="1 2">
    <name type="scientific">Caerostris extrusa</name>
    <name type="common">Bark spider</name>
    <name type="synonym">Caerostris bankana</name>
    <dbReference type="NCBI Taxonomy" id="172846"/>
    <lineage>
        <taxon>Eukaryota</taxon>
        <taxon>Metazoa</taxon>
        <taxon>Ecdysozoa</taxon>
        <taxon>Arthropoda</taxon>
        <taxon>Chelicerata</taxon>
        <taxon>Arachnida</taxon>
        <taxon>Araneae</taxon>
        <taxon>Araneomorphae</taxon>
        <taxon>Entelegynae</taxon>
        <taxon>Araneoidea</taxon>
        <taxon>Araneidae</taxon>
        <taxon>Caerostris</taxon>
    </lineage>
</organism>
<name>A0AAV4Y4P6_CAEEX</name>